<evidence type="ECO:0000256" key="3">
    <source>
        <dbReference type="ARBA" id="ARBA00022737"/>
    </source>
</evidence>
<keyword evidence="2 6" id="KW-0732">Signal</keyword>
<keyword evidence="5" id="KW-0812">Transmembrane</keyword>
<evidence type="ECO:0000259" key="7">
    <source>
        <dbReference type="SMART" id="SM00082"/>
    </source>
</evidence>
<keyword evidence="8" id="KW-1185">Reference proteome</keyword>
<dbReference type="InterPro" id="IPR001611">
    <property type="entry name" value="Leu-rich_rpt"/>
</dbReference>
<evidence type="ECO:0000256" key="6">
    <source>
        <dbReference type="SAM" id="SignalP"/>
    </source>
</evidence>
<evidence type="ECO:0000256" key="2">
    <source>
        <dbReference type="ARBA" id="ARBA00022729"/>
    </source>
</evidence>
<dbReference type="InterPro" id="IPR000483">
    <property type="entry name" value="Cys-rich_flank_reg_C"/>
</dbReference>
<evidence type="ECO:0000256" key="4">
    <source>
        <dbReference type="SAM" id="MobiDB-lite"/>
    </source>
</evidence>
<feature type="region of interest" description="Disordered" evidence="4">
    <location>
        <begin position="581"/>
        <end position="626"/>
    </location>
</feature>
<keyword evidence="9" id="KW-0645">Protease</keyword>
<keyword evidence="9" id="KW-0121">Carboxypeptidase</keyword>
<keyword evidence="5" id="KW-1133">Transmembrane helix</keyword>
<dbReference type="SMART" id="SM00369">
    <property type="entry name" value="LRR_TYP"/>
    <property type="match status" value="11"/>
</dbReference>
<evidence type="ECO:0000313" key="9">
    <source>
        <dbReference type="RefSeq" id="XP_005096664.1"/>
    </source>
</evidence>
<dbReference type="SMART" id="SM00364">
    <property type="entry name" value="LRR_BAC"/>
    <property type="match status" value="4"/>
</dbReference>
<dbReference type="Gene3D" id="3.80.10.10">
    <property type="entry name" value="Ribonuclease Inhibitor"/>
    <property type="match status" value="2"/>
</dbReference>
<name>A0ABM0JLS3_APLCA</name>
<reference evidence="9" key="1">
    <citation type="submission" date="2025-08" db="UniProtKB">
        <authorList>
            <consortium name="RefSeq"/>
        </authorList>
    </citation>
    <scope>IDENTIFICATION</scope>
</reference>
<feature type="signal peptide" evidence="6">
    <location>
        <begin position="1"/>
        <end position="37"/>
    </location>
</feature>
<dbReference type="GeneID" id="101849921"/>
<accession>A0ABM0JLS3</accession>
<keyword evidence="5" id="KW-0472">Membrane</keyword>
<proteinExistence type="predicted"/>
<feature type="transmembrane region" description="Helical" evidence="5">
    <location>
        <begin position="496"/>
        <end position="517"/>
    </location>
</feature>
<dbReference type="Pfam" id="PF13855">
    <property type="entry name" value="LRR_8"/>
    <property type="match status" value="4"/>
</dbReference>
<dbReference type="PRINTS" id="PR00019">
    <property type="entry name" value="LEURICHRPT"/>
</dbReference>
<dbReference type="Proteomes" id="UP000694888">
    <property type="component" value="Unplaced"/>
</dbReference>
<dbReference type="SUPFAM" id="SSF52058">
    <property type="entry name" value="L domain-like"/>
    <property type="match status" value="1"/>
</dbReference>
<keyword evidence="1" id="KW-0433">Leucine-rich repeat</keyword>
<sequence>MLRHDRAATPPLSLPMTRSQSSSVFVLVLCLATSVAAAPECLSVCHCENESQDMSCVGGKVAEITAATGGDLQSLEMDKVMGVQSMDRKCLQDLKDKDLTRLTITFSFVKTLDPGVFDNMTSLEELNLSKNEISSISPEVFTDLSHLRSLNLSHNRLAGLEGTLAAIPTLTSLDLSSNSLQELPSGVFRSLTELTFLKLNGNSLKSLYSHSFEGLSNVREFHARDCDLNFVEKNVLAQMTKLVIVDLGKNLITVLPPPKVLSKVIFLKTLLLDSNKIQSIAKRQFVALHLQTLDLSSNVISDIDEDAFTAMAMQELNLFNNSIVSLSKAVFQPLTHHLTYLNLAGNRLQNLDPTLFQDLQLLVSLNLSSCALDSFGEELLKNLPKLQKLDISRNQLHFLPESMLAKCNQLDVLSLHDNQWVCDCQIEALRDWLQKANSAAKLQCHTTGITQGICLEPTCASPSDLSKVKVSALQDEQLSGCKHEGSSSSLPAGTQGAIVASCMGFAIILLIITIYLWKRGKTSHGLKKICVPSNAESSHTVDEDSKVPPLENCERSSLTLSDHNFVFRHYFDHLVTDPKLMSKTSDSEDEGEEAPSSGKKEKDSLYSSQPSLYSDPVAAYGMESTV</sequence>
<dbReference type="Pfam" id="PF00560">
    <property type="entry name" value="LRR_1"/>
    <property type="match status" value="1"/>
</dbReference>
<dbReference type="PANTHER" id="PTHR24369">
    <property type="entry name" value="ANTIGEN BSP, PUTATIVE-RELATED"/>
    <property type="match status" value="1"/>
</dbReference>
<feature type="domain" description="LRRCT" evidence="7">
    <location>
        <begin position="418"/>
        <end position="482"/>
    </location>
</feature>
<dbReference type="SMART" id="SM00082">
    <property type="entry name" value="LRRCT"/>
    <property type="match status" value="1"/>
</dbReference>
<dbReference type="InterPro" id="IPR003591">
    <property type="entry name" value="Leu-rich_rpt_typical-subtyp"/>
</dbReference>
<dbReference type="GO" id="GO:0004180">
    <property type="term" value="F:carboxypeptidase activity"/>
    <property type="evidence" value="ECO:0007669"/>
    <property type="project" value="UniProtKB-KW"/>
</dbReference>
<feature type="chain" id="PRO_5045353325" evidence="6">
    <location>
        <begin position="38"/>
        <end position="626"/>
    </location>
</feature>
<gene>
    <name evidence="9" type="primary">LOC101849921</name>
</gene>
<organism evidence="8 9">
    <name type="scientific">Aplysia californica</name>
    <name type="common">California sea hare</name>
    <dbReference type="NCBI Taxonomy" id="6500"/>
    <lineage>
        <taxon>Eukaryota</taxon>
        <taxon>Metazoa</taxon>
        <taxon>Spiralia</taxon>
        <taxon>Lophotrochozoa</taxon>
        <taxon>Mollusca</taxon>
        <taxon>Gastropoda</taxon>
        <taxon>Heterobranchia</taxon>
        <taxon>Euthyneura</taxon>
        <taxon>Tectipleura</taxon>
        <taxon>Aplysiida</taxon>
        <taxon>Aplysioidea</taxon>
        <taxon>Aplysiidae</taxon>
        <taxon>Aplysia</taxon>
    </lineage>
</organism>
<dbReference type="PANTHER" id="PTHR24369:SF210">
    <property type="entry name" value="CHAOPTIN-RELATED"/>
    <property type="match status" value="1"/>
</dbReference>
<evidence type="ECO:0000313" key="8">
    <source>
        <dbReference type="Proteomes" id="UP000694888"/>
    </source>
</evidence>
<dbReference type="PROSITE" id="PS51450">
    <property type="entry name" value="LRR"/>
    <property type="match status" value="5"/>
</dbReference>
<dbReference type="InterPro" id="IPR050541">
    <property type="entry name" value="LRR_TM_domain-containing"/>
</dbReference>
<keyword evidence="9" id="KW-0378">Hydrolase</keyword>
<protein>
    <submittedName>
        <fullName evidence="9">Carboxypeptidase N subunit 2</fullName>
    </submittedName>
</protein>
<keyword evidence="3" id="KW-0677">Repeat</keyword>
<dbReference type="RefSeq" id="XP_005096664.1">
    <property type="nucleotide sequence ID" value="XM_005096607.3"/>
</dbReference>
<evidence type="ECO:0000256" key="5">
    <source>
        <dbReference type="SAM" id="Phobius"/>
    </source>
</evidence>
<evidence type="ECO:0000256" key="1">
    <source>
        <dbReference type="ARBA" id="ARBA00022614"/>
    </source>
</evidence>
<dbReference type="InterPro" id="IPR032675">
    <property type="entry name" value="LRR_dom_sf"/>
</dbReference>